<reference evidence="2 3" key="2">
    <citation type="submission" date="2023-10" db="EMBL/GenBank/DDBJ databases">
        <authorList>
            <person name="Han X.F."/>
        </authorList>
    </citation>
    <scope>NUCLEOTIDE SEQUENCE [LARGE SCALE GENOMIC DNA]</scope>
    <source>
        <strain evidence="2 3">KCTC 39840</strain>
    </source>
</reference>
<comment type="caution">
    <text evidence="2">The sequence shown here is derived from an EMBL/GenBank/DDBJ whole genome shotgun (WGS) entry which is preliminary data.</text>
</comment>
<dbReference type="Proteomes" id="UP001284601">
    <property type="component" value="Unassembled WGS sequence"/>
</dbReference>
<name>A0ABU4HSC9_9ACTN</name>
<dbReference type="RefSeq" id="WP_318598525.1">
    <property type="nucleotide sequence ID" value="NZ_JAWSTH010000048.1"/>
</dbReference>
<feature type="chain" id="PRO_5047022988" description="FecR protein domain-containing protein" evidence="1">
    <location>
        <begin position="20"/>
        <end position="148"/>
    </location>
</feature>
<feature type="signal peptide" evidence="1">
    <location>
        <begin position="1"/>
        <end position="19"/>
    </location>
</feature>
<evidence type="ECO:0008006" key="4">
    <source>
        <dbReference type="Google" id="ProtNLM"/>
    </source>
</evidence>
<evidence type="ECO:0000256" key="1">
    <source>
        <dbReference type="SAM" id="SignalP"/>
    </source>
</evidence>
<keyword evidence="1" id="KW-0732">Signal</keyword>
<proteinExistence type="predicted"/>
<dbReference type="EMBL" id="JAWSTH010000048">
    <property type="protein sequence ID" value="MDW5596145.1"/>
    <property type="molecule type" value="Genomic_DNA"/>
</dbReference>
<organism evidence="2 3">
    <name type="scientific">Conexibacter stalactiti</name>
    <dbReference type="NCBI Taxonomy" id="1940611"/>
    <lineage>
        <taxon>Bacteria</taxon>
        <taxon>Bacillati</taxon>
        <taxon>Actinomycetota</taxon>
        <taxon>Thermoleophilia</taxon>
        <taxon>Solirubrobacterales</taxon>
        <taxon>Conexibacteraceae</taxon>
        <taxon>Conexibacter</taxon>
    </lineage>
</organism>
<evidence type="ECO:0000313" key="2">
    <source>
        <dbReference type="EMBL" id="MDW5596145.1"/>
    </source>
</evidence>
<evidence type="ECO:0000313" key="3">
    <source>
        <dbReference type="Proteomes" id="UP001284601"/>
    </source>
</evidence>
<accession>A0ABU4HSC9</accession>
<reference evidence="3" key="1">
    <citation type="submission" date="2023-07" db="EMBL/GenBank/DDBJ databases">
        <title>Conexibacter stalactiti sp. nov., isolated from stalactites in a lava cave and emended description of the genus Conexibacter.</title>
        <authorList>
            <person name="Lee S.D."/>
        </authorList>
    </citation>
    <scope>NUCLEOTIDE SEQUENCE [LARGE SCALE GENOMIC DNA]</scope>
    <source>
        <strain evidence="3">KCTC 39840</strain>
    </source>
</reference>
<gene>
    <name evidence="2" type="ORF">R7226_17490</name>
</gene>
<keyword evidence="3" id="KW-1185">Reference proteome</keyword>
<sequence>MLLPLLALLATVPASPGAAATAAAPATTLTIDLDRALVRGFNRDGFIVSGVYPATLRGDRLRLPDGDARGGLFLHAGMHRLTLDRFALRDGGRALRARVGTRSVVLARGSTSRFTLTRAGAHALRAQLHTARPVAGAPLGRVSATRPR</sequence>
<protein>
    <recommendedName>
        <fullName evidence="4">FecR protein domain-containing protein</fullName>
    </recommendedName>
</protein>